<gene>
    <name evidence="1" type="ORF">S01H1_61822</name>
</gene>
<dbReference type="EMBL" id="BARS01040571">
    <property type="protein sequence ID" value="GAG37153.1"/>
    <property type="molecule type" value="Genomic_DNA"/>
</dbReference>
<organism evidence="1">
    <name type="scientific">marine sediment metagenome</name>
    <dbReference type="NCBI Taxonomy" id="412755"/>
    <lineage>
        <taxon>unclassified sequences</taxon>
        <taxon>metagenomes</taxon>
        <taxon>ecological metagenomes</taxon>
    </lineage>
</organism>
<comment type="caution">
    <text evidence="1">The sequence shown here is derived from an EMBL/GenBank/DDBJ whole genome shotgun (WGS) entry which is preliminary data.</text>
</comment>
<proteinExistence type="predicted"/>
<reference evidence="1" key="1">
    <citation type="journal article" date="2014" name="Front. Microbiol.">
        <title>High frequency of phylogenetically diverse reductive dehalogenase-homologous genes in deep subseafloor sedimentary metagenomes.</title>
        <authorList>
            <person name="Kawai M."/>
            <person name="Futagami T."/>
            <person name="Toyoda A."/>
            <person name="Takaki Y."/>
            <person name="Nishi S."/>
            <person name="Hori S."/>
            <person name="Arai W."/>
            <person name="Tsubouchi T."/>
            <person name="Morono Y."/>
            <person name="Uchiyama I."/>
            <person name="Ito T."/>
            <person name="Fujiyama A."/>
            <person name="Inagaki F."/>
            <person name="Takami H."/>
        </authorList>
    </citation>
    <scope>NUCLEOTIDE SEQUENCE</scope>
    <source>
        <strain evidence="1">Expedition CK06-06</strain>
    </source>
</reference>
<dbReference type="InterPro" id="IPR032675">
    <property type="entry name" value="LRR_dom_sf"/>
</dbReference>
<feature type="non-terminal residue" evidence="1">
    <location>
        <position position="119"/>
    </location>
</feature>
<evidence type="ECO:0000313" key="1">
    <source>
        <dbReference type="EMBL" id="GAG37153.1"/>
    </source>
</evidence>
<dbReference type="SUPFAM" id="SSF52047">
    <property type="entry name" value="RNI-like"/>
    <property type="match status" value="1"/>
</dbReference>
<name>X0XKI0_9ZZZZ</name>
<protein>
    <submittedName>
        <fullName evidence="1">Uncharacterized protein</fullName>
    </submittedName>
</protein>
<dbReference type="AlphaFoldDB" id="X0XKI0"/>
<dbReference type="Gene3D" id="3.80.10.10">
    <property type="entry name" value="Ribonuclease Inhibitor"/>
    <property type="match status" value="1"/>
</dbReference>
<sequence>MNRWARYLLLGIVIGVVMVPPVQLVSLAQEPTKEPVRPAPEVIAAWEKAGARFEARRLPLFLFRLFPTGKLNVLPPPEVPFGLTLSNTKVTDAGLKELAGLKQLQSLNLFRTKVTDAGL</sequence>
<accession>X0XKI0</accession>